<sequence length="623" mass="70439">MQLSDYINGYMQLGEVLKTLSIHAQSFAISKQQFFDQPVNQLTSSGVRYTRAPMAARGTATCSMVQTCQVNWTITIPANISVIQLNRCEIRGAIERQIQARVNFNAVANLIAPNTRNMEQENQNYYGKTADGPDNSENQKFWLGFSTACGPFNQFAILRDAQNLWNTAIYATDVSPLESIIAGKRHCGVFIDIPLSKIDKAAADTPFFYLIPYEITFSGVLDLNQLNPIFNSFVVLTRNYASLYLQLCVQDFLQDLKIVWLNKSDSILNRHLAYTMIPLEKPDVVYLLNENVAKPLSYEQYAIRLVNIQNVANDVTVPQISISQISDAKFEELEIQNVCFNIVNEEAIIQMIQAYRIINFLAQVIRSQSSNFPFSGFQVVSGSIQCIMSFANIKALFMTFAMPQYPTWFFPILFYNFNLVVDQKNLIPQPYKALTQITNSQMFDCFVDYDVVGAPSDLHHSHTFENVNVDEKNSFYGYVDAADVLKNANIFYHTILFNGSKATKILYPNKYMLAWKKATDDSFMCGYNSSKIGDKTNLLVILNGNLTKGIIDTTQLFFSQNQNDFKQFIAMRSYPDPYQVALTPIMHYLSDAIIRITFDDNPDPQVLSMDVIGGIGGLSIRSG</sequence>
<evidence type="ECO:0000313" key="1">
    <source>
        <dbReference type="EMBL" id="KAA6400398.1"/>
    </source>
</evidence>
<gene>
    <name evidence="1" type="ORF">EZS28_004072</name>
</gene>
<evidence type="ECO:0000313" key="2">
    <source>
        <dbReference type="Proteomes" id="UP000324800"/>
    </source>
</evidence>
<name>A0A5J4WZ50_9EUKA</name>
<dbReference type="Proteomes" id="UP000324800">
    <property type="component" value="Unassembled WGS sequence"/>
</dbReference>
<dbReference type="AlphaFoldDB" id="A0A5J4WZ50"/>
<accession>A0A5J4WZ50</accession>
<organism evidence="1 2">
    <name type="scientific">Streblomastix strix</name>
    <dbReference type="NCBI Taxonomy" id="222440"/>
    <lineage>
        <taxon>Eukaryota</taxon>
        <taxon>Metamonada</taxon>
        <taxon>Preaxostyla</taxon>
        <taxon>Oxymonadida</taxon>
        <taxon>Streblomastigidae</taxon>
        <taxon>Streblomastix</taxon>
    </lineage>
</organism>
<dbReference type="EMBL" id="SNRW01000568">
    <property type="protein sequence ID" value="KAA6400398.1"/>
    <property type="molecule type" value="Genomic_DNA"/>
</dbReference>
<reference evidence="1 2" key="1">
    <citation type="submission" date="2019-03" db="EMBL/GenBank/DDBJ databases">
        <title>Single cell metagenomics reveals metabolic interactions within the superorganism composed of flagellate Streblomastix strix and complex community of Bacteroidetes bacteria on its surface.</title>
        <authorList>
            <person name="Treitli S.C."/>
            <person name="Kolisko M."/>
            <person name="Husnik F."/>
            <person name="Keeling P."/>
            <person name="Hampl V."/>
        </authorList>
    </citation>
    <scope>NUCLEOTIDE SEQUENCE [LARGE SCALE GENOMIC DNA]</scope>
    <source>
        <strain evidence="1">ST1C</strain>
    </source>
</reference>
<proteinExistence type="predicted"/>
<protein>
    <submittedName>
        <fullName evidence="1">Uncharacterized protein</fullName>
    </submittedName>
</protein>
<comment type="caution">
    <text evidence="1">The sequence shown here is derived from an EMBL/GenBank/DDBJ whole genome shotgun (WGS) entry which is preliminary data.</text>
</comment>